<dbReference type="RefSeq" id="WP_042009148.1">
    <property type="nucleotide sequence ID" value="NZ_CDOL01000254.1"/>
</dbReference>
<feature type="transmembrane region" description="Helical" evidence="1">
    <location>
        <begin position="105"/>
        <end position="122"/>
    </location>
</feature>
<evidence type="ECO:0000313" key="2">
    <source>
        <dbReference type="EMBL" id="CEN53916.1"/>
    </source>
</evidence>
<protein>
    <submittedName>
        <fullName evidence="2">Uncharacterized protein</fullName>
    </submittedName>
</protein>
<reference evidence="2 3" key="1">
    <citation type="submission" date="2015-01" db="EMBL/GenBank/DDBJ databases">
        <authorList>
            <person name="Xiang T."/>
            <person name="Song Y."/>
            <person name="Huang L."/>
            <person name="Wang B."/>
            <person name="Wu P."/>
        </authorList>
    </citation>
    <scope>NUCLEOTIDE SEQUENCE [LARGE SCALE GENOMIC DNA]</scope>
    <source>
        <strain evidence="2 3">CcD93</strain>
    </source>
</reference>
<accession>A0A0B7IPU8</accession>
<evidence type="ECO:0000313" key="3">
    <source>
        <dbReference type="Proteomes" id="UP000038200"/>
    </source>
</evidence>
<dbReference type="Proteomes" id="UP000038200">
    <property type="component" value="Unassembled WGS sequence"/>
</dbReference>
<dbReference type="EMBL" id="CDOL01000254">
    <property type="protein sequence ID" value="CEN53916.1"/>
    <property type="molecule type" value="Genomic_DNA"/>
</dbReference>
<name>A0A0B7IPU8_9FLAO</name>
<keyword evidence="1" id="KW-0472">Membrane</keyword>
<proteinExistence type="predicted"/>
<evidence type="ECO:0000256" key="1">
    <source>
        <dbReference type="SAM" id="Phobius"/>
    </source>
</evidence>
<sequence>MNYVKSSLGSAVSWINAGANVANAGASIIGAIRGGGGSSVNMNENHHHYHERQLTPEEIKILQDRYALEEESIRMMMAMQMNQNATSQRLLLKKNSPVPESNDKVLYIVGGLLFLGFLFVGLKKIKN</sequence>
<keyword evidence="1" id="KW-0812">Transmembrane</keyword>
<dbReference type="AlphaFoldDB" id="A0A0B7IPU8"/>
<keyword evidence="1" id="KW-1133">Transmembrane helix</keyword>
<organism evidence="2 3">
    <name type="scientific">Capnocytophaga canis</name>
    <dbReference type="NCBI Taxonomy" id="1848903"/>
    <lineage>
        <taxon>Bacteria</taxon>
        <taxon>Pseudomonadati</taxon>
        <taxon>Bacteroidota</taxon>
        <taxon>Flavobacteriia</taxon>
        <taxon>Flavobacteriales</taxon>
        <taxon>Flavobacteriaceae</taxon>
        <taxon>Capnocytophaga</taxon>
    </lineage>
</organism>
<gene>
    <name evidence="2" type="ORF">CCAND93_630013</name>
</gene>